<feature type="compositionally biased region" description="Basic and acidic residues" evidence="1">
    <location>
        <begin position="74"/>
        <end position="84"/>
    </location>
</feature>
<evidence type="ECO:0000256" key="1">
    <source>
        <dbReference type="SAM" id="MobiDB-lite"/>
    </source>
</evidence>
<name>A0A1Y2AVM0_9TREE</name>
<keyword evidence="3" id="KW-1185">Reference proteome</keyword>
<accession>A0A1Y2AVM0</accession>
<evidence type="ECO:0000313" key="2">
    <source>
        <dbReference type="EMBL" id="ORY26609.1"/>
    </source>
</evidence>
<dbReference type="AlphaFoldDB" id="A0A1Y2AVM0"/>
<comment type="caution">
    <text evidence="2">The sequence shown here is derived from an EMBL/GenBank/DDBJ whole genome shotgun (WGS) entry which is preliminary data.</text>
</comment>
<reference evidence="2 3" key="1">
    <citation type="submission" date="2016-07" db="EMBL/GenBank/DDBJ databases">
        <title>Pervasive Adenine N6-methylation of Active Genes in Fungi.</title>
        <authorList>
            <consortium name="DOE Joint Genome Institute"/>
            <person name="Mondo S.J."/>
            <person name="Dannebaum R.O."/>
            <person name="Kuo R.C."/>
            <person name="Labutti K."/>
            <person name="Haridas S."/>
            <person name="Kuo A."/>
            <person name="Salamov A."/>
            <person name="Ahrendt S.R."/>
            <person name="Lipzen A."/>
            <person name="Sullivan W."/>
            <person name="Andreopoulos W.B."/>
            <person name="Clum A."/>
            <person name="Lindquist E."/>
            <person name="Daum C."/>
            <person name="Ramamoorthy G.K."/>
            <person name="Gryganskyi A."/>
            <person name="Culley D."/>
            <person name="Magnuson J.K."/>
            <person name="James T.Y."/>
            <person name="O'Malley M.A."/>
            <person name="Stajich J.E."/>
            <person name="Spatafora J.W."/>
            <person name="Visel A."/>
            <person name="Grigoriev I.V."/>
        </authorList>
    </citation>
    <scope>NUCLEOTIDE SEQUENCE [LARGE SCALE GENOMIC DNA]</scope>
    <source>
        <strain evidence="2 3">68-887.2</strain>
    </source>
</reference>
<dbReference type="InParanoid" id="A0A1Y2AVM0"/>
<protein>
    <submittedName>
        <fullName evidence="2">Uncharacterized protein</fullName>
    </submittedName>
</protein>
<organism evidence="2 3">
    <name type="scientific">Naematelia encephala</name>
    <dbReference type="NCBI Taxonomy" id="71784"/>
    <lineage>
        <taxon>Eukaryota</taxon>
        <taxon>Fungi</taxon>
        <taxon>Dikarya</taxon>
        <taxon>Basidiomycota</taxon>
        <taxon>Agaricomycotina</taxon>
        <taxon>Tremellomycetes</taxon>
        <taxon>Tremellales</taxon>
        <taxon>Naemateliaceae</taxon>
        <taxon>Naematelia</taxon>
    </lineage>
</organism>
<dbReference type="Proteomes" id="UP000193986">
    <property type="component" value="Unassembled WGS sequence"/>
</dbReference>
<dbReference type="EMBL" id="MCFC01000046">
    <property type="protein sequence ID" value="ORY26609.1"/>
    <property type="molecule type" value="Genomic_DNA"/>
</dbReference>
<evidence type="ECO:0000313" key="3">
    <source>
        <dbReference type="Proteomes" id="UP000193986"/>
    </source>
</evidence>
<feature type="region of interest" description="Disordered" evidence="1">
    <location>
        <begin position="74"/>
        <end position="100"/>
    </location>
</feature>
<sequence length="165" mass="18587">MARESLRKLHCCLQLTDGRDGSAQRWILKGSVETRRRVDGSGKTLLTPSILMERRGPMQMVNASRLARAFMAKRNEANTSRKDTGSTQTHPRLDMQSPHDNPGPVQISNHHFFQCSPSLVPVRSEDQVSYFCLSVTPPNASQTWSQTHKPFDNHNSSLSTLRSTR</sequence>
<gene>
    <name evidence="2" type="ORF">BCR39DRAFT_254584</name>
</gene>
<feature type="region of interest" description="Disordered" evidence="1">
    <location>
        <begin position="139"/>
        <end position="165"/>
    </location>
</feature>
<proteinExistence type="predicted"/>